<gene>
    <name evidence="1" type="ORF">AVEN_3220_1</name>
</gene>
<dbReference type="Proteomes" id="UP000499080">
    <property type="component" value="Unassembled WGS sequence"/>
</dbReference>
<reference evidence="1 2" key="1">
    <citation type="journal article" date="2019" name="Sci. Rep.">
        <title>Orb-weaving spider Araneus ventricosus genome elucidates the spidroin gene catalogue.</title>
        <authorList>
            <person name="Kono N."/>
            <person name="Nakamura H."/>
            <person name="Ohtoshi R."/>
            <person name="Moran D.A.P."/>
            <person name="Shinohara A."/>
            <person name="Yoshida Y."/>
            <person name="Fujiwara M."/>
            <person name="Mori M."/>
            <person name="Tomita M."/>
            <person name="Arakawa K."/>
        </authorList>
    </citation>
    <scope>NUCLEOTIDE SEQUENCE [LARGE SCALE GENOMIC DNA]</scope>
</reference>
<name>A0A4Y2G8E4_ARAVE</name>
<organism evidence="1 2">
    <name type="scientific">Araneus ventricosus</name>
    <name type="common">Orbweaver spider</name>
    <name type="synonym">Epeira ventricosa</name>
    <dbReference type="NCBI Taxonomy" id="182803"/>
    <lineage>
        <taxon>Eukaryota</taxon>
        <taxon>Metazoa</taxon>
        <taxon>Ecdysozoa</taxon>
        <taxon>Arthropoda</taxon>
        <taxon>Chelicerata</taxon>
        <taxon>Arachnida</taxon>
        <taxon>Araneae</taxon>
        <taxon>Araneomorphae</taxon>
        <taxon>Entelegynae</taxon>
        <taxon>Araneoidea</taxon>
        <taxon>Araneidae</taxon>
        <taxon>Araneus</taxon>
    </lineage>
</organism>
<dbReference type="AlphaFoldDB" id="A0A4Y2G8E4"/>
<accession>A0A4Y2G8E4</accession>
<evidence type="ECO:0000313" key="2">
    <source>
        <dbReference type="Proteomes" id="UP000499080"/>
    </source>
</evidence>
<keyword evidence="2" id="KW-1185">Reference proteome</keyword>
<protein>
    <recommendedName>
        <fullName evidence="3">Transposase Tc1-like domain-containing protein</fullName>
    </recommendedName>
</protein>
<evidence type="ECO:0008006" key="3">
    <source>
        <dbReference type="Google" id="ProtNLM"/>
    </source>
</evidence>
<sequence length="224" mass="25344">MCIVVSSIGCGTIIKRYRNARRRRGSRRRRITTRAENRCMLQCARRQRTLTAGQQASQLSVAAGRPISRQTVQRRLHKRGQFARRPVVCAPLSPECGCIGPVNIAVGYQCSGFKVSLRMSPYLTSRTSLEGYEIVGKKFITFCQVWWMATLTPFIEMVADQDQVAECRIRDRRFVVSIPDSKKDPPCEQARCTLNLTMVNRPLASVDRRFAVQASSKSSDHDSE</sequence>
<comment type="caution">
    <text evidence="1">The sequence shown here is derived from an EMBL/GenBank/DDBJ whole genome shotgun (WGS) entry which is preliminary data.</text>
</comment>
<proteinExistence type="predicted"/>
<evidence type="ECO:0000313" key="1">
    <source>
        <dbReference type="EMBL" id="GBM49631.1"/>
    </source>
</evidence>
<dbReference type="EMBL" id="BGPR01001266">
    <property type="protein sequence ID" value="GBM49631.1"/>
    <property type="molecule type" value="Genomic_DNA"/>
</dbReference>